<evidence type="ECO:0000313" key="2">
    <source>
        <dbReference type="Proteomes" id="UP001187192"/>
    </source>
</evidence>
<evidence type="ECO:0000313" key="1">
    <source>
        <dbReference type="EMBL" id="GMN61560.1"/>
    </source>
</evidence>
<reference evidence="1" key="1">
    <citation type="submission" date="2023-07" db="EMBL/GenBank/DDBJ databases">
        <title>draft genome sequence of fig (Ficus carica).</title>
        <authorList>
            <person name="Takahashi T."/>
            <person name="Nishimura K."/>
        </authorList>
    </citation>
    <scope>NUCLEOTIDE SEQUENCE</scope>
</reference>
<gene>
    <name evidence="1" type="ORF">TIFTF001_030647</name>
</gene>
<dbReference type="AlphaFoldDB" id="A0AA88DTT3"/>
<proteinExistence type="predicted"/>
<name>A0AA88DTT3_FICCA</name>
<organism evidence="1 2">
    <name type="scientific">Ficus carica</name>
    <name type="common">Common fig</name>
    <dbReference type="NCBI Taxonomy" id="3494"/>
    <lineage>
        <taxon>Eukaryota</taxon>
        <taxon>Viridiplantae</taxon>
        <taxon>Streptophyta</taxon>
        <taxon>Embryophyta</taxon>
        <taxon>Tracheophyta</taxon>
        <taxon>Spermatophyta</taxon>
        <taxon>Magnoliopsida</taxon>
        <taxon>eudicotyledons</taxon>
        <taxon>Gunneridae</taxon>
        <taxon>Pentapetalae</taxon>
        <taxon>rosids</taxon>
        <taxon>fabids</taxon>
        <taxon>Rosales</taxon>
        <taxon>Moraceae</taxon>
        <taxon>Ficeae</taxon>
        <taxon>Ficus</taxon>
    </lineage>
</organism>
<dbReference type="Proteomes" id="UP001187192">
    <property type="component" value="Unassembled WGS sequence"/>
</dbReference>
<keyword evidence="2" id="KW-1185">Reference proteome</keyword>
<dbReference type="EMBL" id="BTGU01000113">
    <property type="protein sequence ID" value="GMN61560.1"/>
    <property type="molecule type" value="Genomic_DNA"/>
</dbReference>
<comment type="caution">
    <text evidence="1">The sequence shown here is derived from an EMBL/GenBank/DDBJ whole genome shotgun (WGS) entry which is preliminary data.</text>
</comment>
<sequence>MVDDLSAKATGIVKRGALVAMKGEKVKNLYKLIGKTVVGGAISREVFFCCARSCKSEIVQQVGGDN</sequence>
<accession>A0AA88DTT3</accession>
<protein>
    <submittedName>
        <fullName evidence="1">Uncharacterized protein</fullName>
    </submittedName>
</protein>